<dbReference type="Pfam" id="PF00005">
    <property type="entry name" value="ABC_tran"/>
    <property type="match status" value="1"/>
</dbReference>
<name>A0A1W1HHK8_9BACT</name>
<evidence type="ECO:0000259" key="4">
    <source>
        <dbReference type="Pfam" id="PF00005"/>
    </source>
</evidence>
<dbReference type="InterPro" id="IPR003439">
    <property type="entry name" value="ABC_transporter-like_ATP-bd"/>
</dbReference>
<organism evidence="5 6">
    <name type="scientific">Desulfamplus magnetovallimortis</name>
    <dbReference type="NCBI Taxonomy" id="1246637"/>
    <lineage>
        <taxon>Bacteria</taxon>
        <taxon>Pseudomonadati</taxon>
        <taxon>Thermodesulfobacteriota</taxon>
        <taxon>Desulfobacteria</taxon>
        <taxon>Desulfobacterales</taxon>
        <taxon>Desulfobacteraceae</taxon>
        <taxon>Desulfamplus</taxon>
    </lineage>
</organism>
<reference evidence="5 6" key="1">
    <citation type="submission" date="2017-03" db="EMBL/GenBank/DDBJ databases">
        <authorList>
            <person name="Afonso C.L."/>
            <person name="Miller P.J."/>
            <person name="Scott M.A."/>
            <person name="Spackman E."/>
            <person name="Goraichik I."/>
            <person name="Dimitrov K.M."/>
            <person name="Suarez D.L."/>
            <person name="Swayne D.E."/>
        </authorList>
    </citation>
    <scope>NUCLEOTIDE SEQUENCE [LARGE SCALE GENOMIC DNA]</scope>
    <source>
        <strain evidence="5">PRJEB14757</strain>
    </source>
</reference>
<dbReference type="PANTHER" id="PTHR42794:SF1">
    <property type="entry name" value="HEMIN IMPORT ATP-BINDING PROTEIN HMUV"/>
    <property type="match status" value="1"/>
</dbReference>
<gene>
    <name evidence="5" type="ORF">MTBBW1_50028</name>
</gene>
<evidence type="ECO:0000313" key="6">
    <source>
        <dbReference type="Proteomes" id="UP000191931"/>
    </source>
</evidence>
<dbReference type="GO" id="GO:0005524">
    <property type="term" value="F:ATP binding"/>
    <property type="evidence" value="ECO:0007669"/>
    <property type="project" value="InterPro"/>
</dbReference>
<evidence type="ECO:0000313" key="5">
    <source>
        <dbReference type="EMBL" id="SLM31905.1"/>
    </source>
</evidence>
<dbReference type="GO" id="GO:0016887">
    <property type="term" value="F:ATP hydrolysis activity"/>
    <property type="evidence" value="ECO:0007669"/>
    <property type="project" value="InterPro"/>
</dbReference>
<comment type="function">
    <text evidence="3">Part of the ABC transporter complex HmuTUV involved in hemin import. Responsible for energy coupling to the transport system.</text>
</comment>
<dbReference type="AlphaFoldDB" id="A0A1W1HHK8"/>
<dbReference type="SUPFAM" id="SSF52540">
    <property type="entry name" value="P-loop containing nucleoside triphosphate hydrolases"/>
    <property type="match status" value="1"/>
</dbReference>
<feature type="domain" description="ABC transporter" evidence="4">
    <location>
        <begin position="16"/>
        <end position="59"/>
    </location>
</feature>
<proteinExistence type="predicted"/>
<dbReference type="Gene3D" id="3.40.50.300">
    <property type="entry name" value="P-loop containing nucleotide triphosphate hydrolases"/>
    <property type="match status" value="1"/>
</dbReference>
<keyword evidence="1" id="KW-0813">Transport</keyword>
<dbReference type="InterPro" id="IPR027417">
    <property type="entry name" value="P-loop_NTPase"/>
</dbReference>
<dbReference type="EMBL" id="FWEV01000292">
    <property type="protein sequence ID" value="SLM31905.1"/>
    <property type="molecule type" value="Genomic_DNA"/>
</dbReference>
<evidence type="ECO:0000256" key="3">
    <source>
        <dbReference type="ARBA" id="ARBA00037066"/>
    </source>
</evidence>
<evidence type="ECO:0000256" key="1">
    <source>
        <dbReference type="ARBA" id="ARBA00022448"/>
    </source>
</evidence>
<sequence>MDGVTNGLRHCGNIADTNGLTHLGLKRMDELSGGEVQKVMIARALAQSPQVLLLDEPTSNLDLKNQMEVMGLITSVVKEQNLSAIISIHDLNLAVRFADTFLFLRDHRVHSLVAKAALTAETIREVYGVEVLLENVQGHTVVIPL</sequence>
<accession>A0A1W1HHK8</accession>
<keyword evidence="2" id="KW-1278">Translocase</keyword>
<dbReference type="STRING" id="1246637.MTBBW1_50028"/>
<protein>
    <recommendedName>
        <fullName evidence="4">ABC transporter domain-containing protein</fullName>
    </recommendedName>
</protein>
<keyword evidence="6" id="KW-1185">Reference proteome</keyword>
<evidence type="ECO:0000256" key="2">
    <source>
        <dbReference type="ARBA" id="ARBA00022967"/>
    </source>
</evidence>
<dbReference type="Proteomes" id="UP000191931">
    <property type="component" value="Unassembled WGS sequence"/>
</dbReference>
<dbReference type="PANTHER" id="PTHR42794">
    <property type="entry name" value="HEMIN IMPORT ATP-BINDING PROTEIN HMUV"/>
    <property type="match status" value="1"/>
</dbReference>